<dbReference type="CDD" id="cd17369">
    <property type="entry name" value="MFS_ShiA_like"/>
    <property type="match status" value="1"/>
</dbReference>
<feature type="transmembrane region" description="Helical" evidence="7">
    <location>
        <begin position="307"/>
        <end position="326"/>
    </location>
</feature>
<keyword evidence="3" id="KW-1003">Cell membrane</keyword>
<keyword evidence="5 7" id="KW-1133">Transmembrane helix</keyword>
<dbReference type="PROSITE" id="PS50850">
    <property type="entry name" value="MFS"/>
    <property type="match status" value="1"/>
</dbReference>
<feature type="transmembrane region" description="Helical" evidence="7">
    <location>
        <begin position="187"/>
        <end position="206"/>
    </location>
</feature>
<dbReference type="PROSITE" id="PS00217">
    <property type="entry name" value="SUGAR_TRANSPORT_2"/>
    <property type="match status" value="1"/>
</dbReference>
<accession>A0ABS9TM62</accession>
<proteinExistence type="predicted"/>
<feature type="transmembrane region" description="Helical" evidence="7">
    <location>
        <begin position="368"/>
        <end position="389"/>
    </location>
</feature>
<feature type="transmembrane region" description="Helical" evidence="7">
    <location>
        <begin position="401"/>
        <end position="420"/>
    </location>
</feature>
<feature type="transmembrane region" description="Helical" evidence="7">
    <location>
        <begin position="117"/>
        <end position="141"/>
    </location>
</feature>
<dbReference type="SUPFAM" id="SSF103473">
    <property type="entry name" value="MFS general substrate transporter"/>
    <property type="match status" value="1"/>
</dbReference>
<feature type="transmembrane region" description="Helical" evidence="7">
    <location>
        <begin position="87"/>
        <end position="111"/>
    </location>
</feature>
<evidence type="ECO:0000256" key="6">
    <source>
        <dbReference type="ARBA" id="ARBA00023136"/>
    </source>
</evidence>
<gene>
    <name evidence="9" type="ORF">MMF94_28315</name>
</gene>
<dbReference type="RefSeq" id="WP_241040264.1">
    <property type="nucleotide sequence ID" value="NZ_BAAAJF010000015.1"/>
</dbReference>
<evidence type="ECO:0000313" key="10">
    <source>
        <dbReference type="Proteomes" id="UP001299970"/>
    </source>
</evidence>
<keyword evidence="4 7" id="KW-0812">Transmembrane</keyword>
<dbReference type="InterPro" id="IPR011701">
    <property type="entry name" value="MFS"/>
</dbReference>
<dbReference type="InterPro" id="IPR020846">
    <property type="entry name" value="MFS_dom"/>
</dbReference>
<evidence type="ECO:0000256" key="5">
    <source>
        <dbReference type="ARBA" id="ARBA00022989"/>
    </source>
</evidence>
<feature type="transmembrane region" description="Helical" evidence="7">
    <location>
        <begin position="240"/>
        <end position="266"/>
    </location>
</feature>
<evidence type="ECO:0000313" key="9">
    <source>
        <dbReference type="EMBL" id="MCH6169624.1"/>
    </source>
</evidence>
<name>A0ABS9TM62_9PSEU</name>
<dbReference type="Pfam" id="PF07690">
    <property type="entry name" value="MFS_1"/>
    <property type="match status" value="1"/>
</dbReference>
<evidence type="ECO:0000256" key="3">
    <source>
        <dbReference type="ARBA" id="ARBA00022475"/>
    </source>
</evidence>
<protein>
    <submittedName>
        <fullName evidence="9">MHS family MFS transporter</fullName>
    </submittedName>
</protein>
<organism evidence="9 10">
    <name type="scientific">Pseudonocardia alaniniphila</name>
    <dbReference type="NCBI Taxonomy" id="75291"/>
    <lineage>
        <taxon>Bacteria</taxon>
        <taxon>Bacillati</taxon>
        <taxon>Actinomycetota</taxon>
        <taxon>Actinomycetes</taxon>
        <taxon>Pseudonocardiales</taxon>
        <taxon>Pseudonocardiaceae</taxon>
        <taxon>Pseudonocardia</taxon>
    </lineage>
</organism>
<feature type="transmembrane region" description="Helical" evidence="7">
    <location>
        <begin position="153"/>
        <end position="175"/>
    </location>
</feature>
<evidence type="ECO:0000256" key="1">
    <source>
        <dbReference type="ARBA" id="ARBA00004651"/>
    </source>
</evidence>
<dbReference type="PANTHER" id="PTHR43045:SF1">
    <property type="entry name" value="SHIKIMATE TRANSPORTER"/>
    <property type="match status" value="1"/>
</dbReference>
<dbReference type="Gene3D" id="1.20.1250.20">
    <property type="entry name" value="MFS general substrate transporter like domains"/>
    <property type="match status" value="1"/>
</dbReference>
<sequence>MTAVATRAPSRGRIAVASCIGTAIEFYDFYIYGTAAALVFGTLFFPSFSATAGTLAALATFAVGFIARPLGAVIFGHFGDRLGRKRMLIVSLLLMGLSTVLIGCVPSYASIGVAAPVLLAVLRFLQGIGLGGEWGGAVLLATEYAPSRSRGLYSAYPQIGPAIGLVLGNVLYLVMGSVMSPSAFTSWGWRIPFWASAVLLVIGYYIRIRIAETPVFRAALDAGQRVRVPFVEVWRRQPGVLVLATLGFVLAIMLFYVITTFCLSYATGTLHIDKTTMLIEEIVAAPVMAASTLGFAALSDRVGRRPVCIAAAVLSAVWAFPLFWLMQTHRPLLIGVAMVVGLLCFGLIYGPLGAWCPELFRVRYRYTGASFVYGVAGIVGGGISPLVATDILAGTHSTTGISWYIIGIAVLSLVCLPFLAETRTADYSDGLLAREHRDAPALARGQLGFRGRTA</sequence>
<evidence type="ECO:0000256" key="7">
    <source>
        <dbReference type="SAM" id="Phobius"/>
    </source>
</evidence>
<dbReference type="EMBL" id="JAKXMK010000027">
    <property type="protein sequence ID" value="MCH6169624.1"/>
    <property type="molecule type" value="Genomic_DNA"/>
</dbReference>
<comment type="subcellular location">
    <subcellularLocation>
        <location evidence="1">Cell membrane</location>
        <topology evidence="1">Multi-pass membrane protein</topology>
    </subcellularLocation>
</comment>
<keyword evidence="6 7" id="KW-0472">Membrane</keyword>
<reference evidence="9 10" key="1">
    <citation type="submission" date="2022-03" db="EMBL/GenBank/DDBJ databases">
        <title>Pseudonocardia alaer sp. nov., a novel actinomycete isolated from reed forest soil.</title>
        <authorList>
            <person name="Wang L."/>
        </authorList>
    </citation>
    <scope>NUCLEOTIDE SEQUENCE [LARGE SCALE GENOMIC DNA]</scope>
    <source>
        <strain evidence="9 10">Y-16303</strain>
    </source>
</reference>
<comment type="caution">
    <text evidence="9">The sequence shown here is derived from an EMBL/GenBank/DDBJ whole genome shotgun (WGS) entry which is preliminary data.</text>
</comment>
<dbReference type="Proteomes" id="UP001299970">
    <property type="component" value="Unassembled WGS sequence"/>
</dbReference>
<keyword evidence="2" id="KW-0813">Transport</keyword>
<feature type="transmembrane region" description="Helical" evidence="7">
    <location>
        <begin position="29"/>
        <end position="48"/>
    </location>
</feature>
<evidence type="ECO:0000259" key="8">
    <source>
        <dbReference type="PROSITE" id="PS50850"/>
    </source>
</evidence>
<dbReference type="InterPro" id="IPR036259">
    <property type="entry name" value="MFS_trans_sf"/>
</dbReference>
<keyword evidence="10" id="KW-1185">Reference proteome</keyword>
<feature type="transmembrane region" description="Helical" evidence="7">
    <location>
        <begin position="278"/>
        <end position="298"/>
    </location>
</feature>
<feature type="transmembrane region" description="Helical" evidence="7">
    <location>
        <begin position="54"/>
        <end position="75"/>
    </location>
</feature>
<dbReference type="InterPro" id="IPR005829">
    <property type="entry name" value="Sugar_transporter_CS"/>
</dbReference>
<evidence type="ECO:0000256" key="4">
    <source>
        <dbReference type="ARBA" id="ARBA00022692"/>
    </source>
</evidence>
<feature type="transmembrane region" description="Helical" evidence="7">
    <location>
        <begin position="332"/>
        <end position="356"/>
    </location>
</feature>
<dbReference type="PANTHER" id="PTHR43045">
    <property type="entry name" value="SHIKIMATE TRANSPORTER"/>
    <property type="match status" value="1"/>
</dbReference>
<evidence type="ECO:0000256" key="2">
    <source>
        <dbReference type="ARBA" id="ARBA00022448"/>
    </source>
</evidence>
<feature type="domain" description="Major facilitator superfamily (MFS) profile" evidence="8">
    <location>
        <begin position="14"/>
        <end position="424"/>
    </location>
</feature>